<gene>
    <name evidence="2" type="ORF">H0235_013783</name>
</gene>
<evidence type="ECO:0000313" key="2">
    <source>
        <dbReference type="EMBL" id="KAF7408931.1"/>
    </source>
</evidence>
<reference evidence="2" key="1">
    <citation type="journal article" date="2020" name="G3 (Bethesda)">
        <title>High-Quality Assemblies for Three Invasive Social Wasps from the &lt;i&gt;Vespula&lt;/i&gt; Genus.</title>
        <authorList>
            <person name="Harrop T.W.R."/>
            <person name="Guhlin J."/>
            <person name="McLaughlin G.M."/>
            <person name="Permina E."/>
            <person name="Stockwell P."/>
            <person name="Gilligan J."/>
            <person name="Le Lec M.F."/>
            <person name="Gruber M.A.M."/>
            <person name="Quinn O."/>
            <person name="Lovegrove M."/>
            <person name="Duncan E.J."/>
            <person name="Remnant E.J."/>
            <person name="Van Eeckhoven J."/>
            <person name="Graham B."/>
            <person name="Knapp R.A."/>
            <person name="Langford K.W."/>
            <person name="Kronenberg Z."/>
            <person name="Press M.O."/>
            <person name="Eacker S.M."/>
            <person name="Wilson-Rankin E.E."/>
            <person name="Purcell J."/>
            <person name="Lester P.J."/>
            <person name="Dearden P.K."/>
        </authorList>
    </citation>
    <scope>NUCLEOTIDE SEQUENCE</scope>
    <source>
        <strain evidence="2">Volc-1</strain>
    </source>
</reference>
<dbReference type="Proteomes" id="UP000600918">
    <property type="component" value="Unassembled WGS sequence"/>
</dbReference>
<organism evidence="2 3">
    <name type="scientific">Vespula pensylvanica</name>
    <name type="common">Western yellow jacket</name>
    <name type="synonym">Wasp</name>
    <dbReference type="NCBI Taxonomy" id="30213"/>
    <lineage>
        <taxon>Eukaryota</taxon>
        <taxon>Metazoa</taxon>
        <taxon>Ecdysozoa</taxon>
        <taxon>Arthropoda</taxon>
        <taxon>Hexapoda</taxon>
        <taxon>Insecta</taxon>
        <taxon>Pterygota</taxon>
        <taxon>Neoptera</taxon>
        <taxon>Endopterygota</taxon>
        <taxon>Hymenoptera</taxon>
        <taxon>Apocrita</taxon>
        <taxon>Aculeata</taxon>
        <taxon>Vespoidea</taxon>
        <taxon>Vespidae</taxon>
        <taxon>Vespinae</taxon>
        <taxon>Vespula</taxon>
    </lineage>
</organism>
<keyword evidence="3" id="KW-1185">Reference proteome</keyword>
<evidence type="ECO:0000313" key="3">
    <source>
        <dbReference type="Proteomes" id="UP000600918"/>
    </source>
</evidence>
<feature type="compositionally biased region" description="Basic and acidic residues" evidence="1">
    <location>
        <begin position="16"/>
        <end position="25"/>
    </location>
</feature>
<proteinExistence type="predicted"/>
<sequence length="91" mass="9797">MKRNPFVGRESNSMAPREDSGKGVAEDYQSGGNGRLAFVKLTTLSVAGCTLPKQQTRLTASCIYFLVMTSGVGRKICSTSSTGKEIFTWLA</sequence>
<evidence type="ECO:0000256" key="1">
    <source>
        <dbReference type="SAM" id="MobiDB-lite"/>
    </source>
</evidence>
<dbReference type="EMBL" id="JACSDY010000014">
    <property type="protein sequence ID" value="KAF7408931.1"/>
    <property type="molecule type" value="Genomic_DNA"/>
</dbReference>
<dbReference type="AlphaFoldDB" id="A0A834KRN8"/>
<name>A0A834KRN8_VESPE</name>
<feature type="region of interest" description="Disordered" evidence="1">
    <location>
        <begin position="1"/>
        <end position="28"/>
    </location>
</feature>
<accession>A0A834KRN8</accession>
<comment type="caution">
    <text evidence="2">The sequence shown here is derived from an EMBL/GenBank/DDBJ whole genome shotgun (WGS) entry which is preliminary data.</text>
</comment>
<protein>
    <submittedName>
        <fullName evidence="2">Uncharacterized protein</fullName>
    </submittedName>
</protein>